<gene>
    <name evidence="1" type="ORF">B0T22DRAFT_476936</name>
</gene>
<comment type="caution">
    <text evidence="1">The sequence shown here is derived from an EMBL/GenBank/DDBJ whole genome shotgun (WGS) entry which is preliminary data.</text>
</comment>
<evidence type="ECO:0000313" key="2">
    <source>
        <dbReference type="Proteomes" id="UP001270362"/>
    </source>
</evidence>
<keyword evidence="2" id="KW-1185">Reference proteome</keyword>
<proteinExistence type="predicted"/>
<reference evidence="1" key="1">
    <citation type="journal article" date="2023" name="Mol. Phylogenet. Evol.">
        <title>Genome-scale phylogeny and comparative genomics of the fungal order Sordariales.</title>
        <authorList>
            <person name="Hensen N."/>
            <person name="Bonometti L."/>
            <person name="Westerberg I."/>
            <person name="Brannstrom I.O."/>
            <person name="Guillou S."/>
            <person name="Cros-Aarteil S."/>
            <person name="Calhoun S."/>
            <person name="Haridas S."/>
            <person name="Kuo A."/>
            <person name="Mondo S."/>
            <person name="Pangilinan J."/>
            <person name="Riley R."/>
            <person name="LaButti K."/>
            <person name="Andreopoulos B."/>
            <person name="Lipzen A."/>
            <person name="Chen C."/>
            <person name="Yan M."/>
            <person name="Daum C."/>
            <person name="Ng V."/>
            <person name="Clum A."/>
            <person name="Steindorff A."/>
            <person name="Ohm R.A."/>
            <person name="Martin F."/>
            <person name="Silar P."/>
            <person name="Natvig D.O."/>
            <person name="Lalanne C."/>
            <person name="Gautier V."/>
            <person name="Ament-Velasquez S.L."/>
            <person name="Kruys A."/>
            <person name="Hutchinson M.I."/>
            <person name="Powell A.J."/>
            <person name="Barry K."/>
            <person name="Miller A.N."/>
            <person name="Grigoriev I.V."/>
            <person name="Debuchy R."/>
            <person name="Gladieux P."/>
            <person name="Hiltunen Thoren M."/>
            <person name="Johannesson H."/>
        </authorList>
    </citation>
    <scope>NUCLEOTIDE SEQUENCE</scope>
    <source>
        <strain evidence="1">CBS 314.62</strain>
    </source>
</reference>
<evidence type="ECO:0000313" key="1">
    <source>
        <dbReference type="EMBL" id="KAK3694167.1"/>
    </source>
</evidence>
<name>A0AAE1CGY3_9PEZI</name>
<sequence>MSKRLVPDFRPAAGGDTQSVLARVLQAGEYLYENKNVSGLMSTAKNAVGSALWGKSKDTTPVKTAPATDWGLDPLEDLVEPRVSAYHEQSGLLDMNRLRANRRRQKKRTQDYQAARALFLSWQCFDSPATKRIMGRLKELLGMTYNFHVHEFTLPSNTETPEAALIHYLAKNHFFSLQDDDNDHELLIIIYDGLAGVTQDKFFLFGHKGIMNWSWISKKIASAPYDSLVVMNSNFLPCQGIRNEHGTNMVLAACGPSSYVREKLLLERMPESADPDETNLLTDEVDNLSWSKVFLGTFLAQLEKSTGAAPLSVRDIFHEILLAHRTCGFGQGLNGTTWKPFCDFVDGIERLDDLSIHIQRQEKDTSELKGADWALVGGEDEFG</sequence>
<reference evidence="1" key="2">
    <citation type="submission" date="2023-06" db="EMBL/GenBank/DDBJ databases">
        <authorList>
            <consortium name="Lawrence Berkeley National Laboratory"/>
            <person name="Haridas S."/>
            <person name="Hensen N."/>
            <person name="Bonometti L."/>
            <person name="Westerberg I."/>
            <person name="Brannstrom I.O."/>
            <person name="Guillou S."/>
            <person name="Cros-Aarteil S."/>
            <person name="Calhoun S."/>
            <person name="Kuo A."/>
            <person name="Mondo S."/>
            <person name="Pangilinan J."/>
            <person name="Riley R."/>
            <person name="Labutti K."/>
            <person name="Andreopoulos B."/>
            <person name="Lipzen A."/>
            <person name="Chen C."/>
            <person name="Yanf M."/>
            <person name="Daum C."/>
            <person name="Ng V."/>
            <person name="Clum A."/>
            <person name="Steindorff A."/>
            <person name="Ohm R."/>
            <person name="Martin F."/>
            <person name="Silar P."/>
            <person name="Natvig D."/>
            <person name="Lalanne C."/>
            <person name="Gautier V."/>
            <person name="Ament-Velasquez S.L."/>
            <person name="Kruys A."/>
            <person name="Hutchinson M.I."/>
            <person name="Powell A.J."/>
            <person name="Barry K."/>
            <person name="Miller A.N."/>
            <person name="Grigoriev I.V."/>
            <person name="Debuchy R."/>
            <person name="Gladieux P."/>
            <person name="Thoren M.H."/>
            <person name="Johannesson H."/>
        </authorList>
    </citation>
    <scope>NUCLEOTIDE SEQUENCE</scope>
    <source>
        <strain evidence="1">CBS 314.62</strain>
    </source>
</reference>
<organism evidence="1 2">
    <name type="scientific">Podospora appendiculata</name>
    <dbReference type="NCBI Taxonomy" id="314037"/>
    <lineage>
        <taxon>Eukaryota</taxon>
        <taxon>Fungi</taxon>
        <taxon>Dikarya</taxon>
        <taxon>Ascomycota</taxon>
        <taxon>Pezizomycotina</taxon>
        <taxon>Sordariomycetes</taxon>
        <taxon>Sordariomycetidae</taxon>
        <taxon>Sordariales</taxon>
        <taxon>Podosporaceae</taxon>
        <taxon>Podospora</taxon>
    </lineage>
</organism>
<dbReference type="EMBL" id="JAULSO010000001">
    <property type="protein sequence ID" value="KAK3694167.1"/>
    <property type="molecule type" value="Genomic_DNA"/>
</dbReference>
<protein>
    <submittedName>
        <fullName evidence="1">Uncharacterized protein</fullName>
    </submittedName>
</protein>
<dbReference type="AlphaFoldDB" id="A0AAE1CGY3"/>
<accession>A0AAE1CGY3</accession>
<dbReference type="Proteomes" id="UP001270362">
    <property type="component" value="Unassembled WGS sequence"/>
</dbReference>